<evidence type="ECO:0000256" key="2">
    <source>
        <dbReference type="ARBA" id="ARBA00022801"/>
    </source>
</evidence>
<reference evidence="9 10" key="1">
    <citation type="submission" date="2024-03" db="EMBL/GenBank/DDBJ databases">
        <authorList>
            <person name="Brejova B."/>
        </authorList>
    </citation>
    <scope>NUCLEOTIDE SEQUENCE [LARGE SCALE GENOMIC DNA]</scope>
    <source>
        <strain evidence="9 10">CBS 14171</strain>
    </source>
</reference>
<dbReference type="EC" id="3.1.1.-" evidence="6"/>
<evidence type="ECO:0000256" key="3">
    <source>
        <dbReference type="ARBA" id="ARBA00022963"/>
    </source>
</evidence>
<accession>A0ABP0ZCP4</accession>
<dbReference type="InterPro" id="IPR016035">
    <property type="entry name" value="Acyl_Trfase/lysoPLipase"/>
</dbReference>
<feature type="region of interest" description="Disordered" evidence="7">
    <location>
        <begin position="117"/>
        <end position="163"/>
    </location>
</feature>
<feature type="domain" description="PNPLA" evidence="8">
    <location>
        <begin position="355"/>
        <end position="547"/>
    </location>
</feature>
<keyword evidence="4 5" id="KW-0443">Lipid metabolism</keyword>
<feature type="compositionally biased region" description="Low complexity" evidence="7">
    <location>
        <begin position="1"/>
        <end position="20"/>
    </location>
</feature>
<dbReference type="InterPro" id="IPR002641">
    <property type="entry name" value="PNPLA_dom"/>
</dbReference>
<dbReference type="Proteomes" id="UP001497383">
    <property type="component" value="Chromosome 1"/>
</dbReference>
<feature type="region of interest" description="Disordered" evidence="7">
    <location>
        <begin position="57"/>
        <end position="105"/>
    </location>
</feature>
<keyword evidence="6" id="KW-0812">Transmembrane</keyword>
<dbReference type="PROSITE" id="PS51635">
    <property type="entry name" value="PNPLA"/>
    <property type="match status" value="1"/>
</dbReference>
<keyword evidence="10" id="KW-1185">Reference proteome</keyword>
<gene>
    <name evidence="9" type="ORF">LODBEIA_P01750</name>
</gene>
<feature type="active site" description="Nucleophile" evidence="5">
    <location>
        <position position="388"/>
    </location>
</feature>
<dbReference type="PANTHER" id="PTHR14226:SF66">
    <property type="entry name" value="TRIACYLGLYCEROL LIPASE PTL2"/>
    <property type="match status" value="1"/>
</dbReference>
<comment type="caution">
    <text evidence="5">Lacks conserved residue(s) required for the propagation of feature annotation.</text>
</comment>
<feature type="region of interest" description="Disordered" evidence="7">
    <location>
        <begin position="1"/>
        <end position="26"/>
    </location>
</feature>
<dbReference type="Gene3D" id="3.40.1090.10">
    <property type="entry name" value="Cytosolic phospholipase A2 catalytic domain"/>
    <property type="match status" value="2"/>
</dbReference>
<organism evidence="9 10">
    <name type="scientific">Lodderomyces beijingensis</name>
    <dbReference type="NCBI Taxonomy" id="1775926"/>
    <lineage>
        <taxon>Eukaryota</taxon>
        <taxon>Fungi</taxon>
        <taxon>Dikarya</taxon>
        <taxon>Ascomycota</taxon>
        <taxon>Saccharomycotina</taxon>
        <taxon>Pichiomycetes</taxon>
        <taxon>Debaryomycetaceae</taxon>
        <taxon>Candida/Lodderomyces clade</taxon>
        <taxon>Lodderomyces</taxon>
    </lineage>
</organism>
<evidence type="ECO:0000256" key="7">
    <source>
        <dbReference type="SAM" id="MobiDB-lite"/>
    </source>
</evidence>
<feature type="transmembrane region" description="Helical" evidence="6">
    <location>
        <begin position="180"/>
        <end position="200"/>
    </location>
</feature>
<evidence type="ECO:0000256" key="5">
    <source>
        <dbReference type="PROSITE-ProRule" id="PRU01161"/>
    </source>
</evidence>
<keyword evidence="3 5" id="KW-0442">Lipid degradation</keyword>
<evidence type="ECO:0000313" key="10">
    <source>
        <dbReference type="Proteomes" id="UP001497383"/>
    </source>
</evidence>
<comment type="subcellular location">
    <subcellularLocation>
        <location evidence="6">Membrane</location>
        <topology evidence="6">Single-pass membrane protein</topology>
    </subcellularLocation>
</comment>
<feature type="active site" description="Proton acceptor" evidence="5">
    <location>
        <position position="534"/>
    </location>
</feature>
<evidence type="ECO:0000313" key="9">
    <source>
        <dbReference type="EMBL" id="CAK9435448.1"/>
    </source>
</evidence>
<dbReference type="Pfam" id="PF01734">
    <property type="entry name" value="Patatin"/>
    <property type="match status" value="1"/>
</dbReference>
<dbReference type="PANTHER" id="PTHR14226">
    <property type="entry name" value="NEUROPATHY TARGET ESTERASE/SWISS CHEESE D.MELANOGASTER"/>
    <property type="match status" value="1"/>
</dbReference>
<proteinExistence type="inferred from homology"/>
<protein>
    <recommendedName>
        <fullName evidence="6">Patatin-like phospholipase domain-containing protein</fullName>
        <ecNumber evidence="6">3.1.1.-</ecNumber>
    </recommendedName>
</protein>
<evidence type="ECO:0000256" key="4">
    <source>
        <dbReference type="ARBA" id="ARBA00023098"/>
    </source>
</evidence>
<evidence type="ECO:0000256" key="1">
    <source>
        <dbReference type="ARBA" id="ARBA00006104"/>
    </source>
</evidence>
<feature type="compositionally biased region" description="Basic residues" evidence="7">
    <location>
        <begin position="143"/>
        <end position="157"/>
    </location>
</feature>
<dbReference type="GeneID" id="92205371"/>
<dbReference type="Pfam" id="PF11815">
    <property type="entry name" value="DUF3336"/>
    <property type="match status" value="1"/>
</dbReference>
<dbReference type="InterPro" id="IPR021771">
    <property type="entry name" value="Triacylglycerol_lipase_N"/>
</dbReference>
<name>A0ABP0ZCP4_9ASCO</name>
<keyword evidence="6" id="KW-1133">Transmembrane helix</keyword>
<keyword evidence="2 5" id="KW-0378">Hydrolase</keyword>
<dbReference type="RefSeq" id="XP_066827113.1">
    <property type="nucleotide sequence ID" value="XM_066971672.1"/>
</dbReference>
<evidence type="ECO:0000256" key="6">
    <source>
        <dbReference type="RuleBase" id="RU362055"/>
    </source>
</evidence>
<evidence type="ECO:0000259" key="8">
    <source>
        <dbReference type="PROSITE" id="PS51635"/>
    </source>
</evidence>
<dbReference type="InterPro" id="IPR050301">
    <property type="entry name" value="NTE"/>
</dbReference>
<feature type="short sequence motif" description="GXSXG" evidence="5">
    <location>
        <begin position="386"/>
        <end position="390"/>
    </location>
</feature>
<sequence length="788" mass="89409">MSSSSSPSPLTSAPTSPVPSRCYDKEPLYDEANDYIDEDHISEFAKALVWQEYDDATTTSPATPLHGPINIDTHDISSPESSSDTEEIDTNHHHHHHHNNGSTVGTLLADEGAEVGAKPVQKPDLISSKNDWFPINSKEYQPRKPKGKGKASNKQRRTSSTLKNLQNEFRNSASFTLLRWPILTCVFIWITILGLFYFLVRVYVALSEYFFTWTGERKKLRDALRNSNSYEEWVQNAKKLDRYLGLDKWAENPRFSYYDSQTVRLTINKLKNARLHNNQHELLVLLHGCLKRNFAGIENRQLYSHMYYGTKNLVQEYYKEVVLCIDTIIDSKELNIEVKYKFFKTVSQNLGKSALCLSGGACFAYTHFGIAKALLDQDLLPNIISGTSGGGLIASLLCTRTDEELKKLLVPQLARKITACEDPWYIWIPRLLRTGARFDAIAWARKSNFFTHGSTTFEEAAATTGRKLNISTVPADPHSPVILCNDITSPHCIIWSTLLASSAVPGILNPVVLMMKNPATGAVVPFSLGSKWRDGSLRTDIPVDALNTYYHVNFTIVSQVNPHISLFFFAPKGTVGRPVSMSRRKTTNEKFASFRGGFIATALEQLFRLEIKKWLQIVKSLDLLPHVLQQDWSNVWLQTFTGTITIWPRNRLSDFWYILADPTEKRMEEFISKGERSMYPKILFIKNRASLEKTIEKGRKLASLAMRGAKVNVALDSDDDEDYEPSDYDLAKFKNTIGLTNADMELFSNSLDGEDDDEDYDLNDSYESDAFERLALPRKEGHRRNTVF</sequence>
<comment type="similarity">
    <text evidence="1 6">Belongs to the PLPL family.</text>
</comment>
<keyword evidence="6" id="KW-0472">Membrane</keyword>
<dbReference type="EMBL" id="OZ022405">
    <property type="protein sequence ID" value="CAK9435448.1"/>
    <property type="molecule type" value="Genomic_DNA"/>
</dbReference>
<dbReference type="CDD" id="cd07232">
    <property type="entry name" value="Pat_PLPL"/>
    <property type="match status" value="1"/>
</dbReference>
<comment type="function">
    <text evidence="6">Lipid hydrolase.</text>
</comment>
<dbReference type="SUPFAM" id="SSF52151">
    <property type="entry name" value="FabD/lysophospholipase-like"/>
    <property type="match status" value="1"/>
</dbReference>